<dbReference type="CDD" id="cd05930">
    <property type="entry name" value="A_NRPS"/>
    <property type="match status" value="1"/>
</dbReference>
<evidence type="ECO:0000259" key="5">
    <source>
        <dbReference type="PROSITE" id="PS50075"/>
    </source>
</evidence>
<evidence type="ECO:0000256" key="1">
    <source>
        <dbReference type="ARBA" id="ARBA00001957"/>
    </source>
</evidence>
<dbReference type="InterPro" id="IPR025110">
    <property type="entry name" value="AMP-bd_C"/>
</dbReference>
<evidence type="ECO:0000256" key="4">
    <source>
        <dbReference type="ARBA" id="ARBA00022737"/>
    </source>
</evidence>
<dbReference type="SUPFAM" id="SSF47336">
    <property type="entry name" value="ACP-like"/>
    <property type="match status" value="2"/>
</dbReference>
<keyword evidence="4" id="KW-0677">Repeat</keyword>
<sequence length="3461" mass="375648">MTNIHDLVLRLQRLDVRLWDDDGFLGYDAPDGAIDDALLAELRAHKDELLAFIRQGRDAAAHQQLRALPHDGVVAASPVQRGLWFVGQQGGGNVAYNVPFVSGLSGPLDVAVLARSLDEVVRRHESLRTTFELRGDTPVQVIHPARALELAVDDLADLEPAARDAELERRLEREVHRPFDLERGPLLRARVFRLAEGEHVLCLVVHHIVADGWSLTVLCRELAALYAAFAAGRPSPLAELPLQYADFSRWHHERLAGDAGERHLAYWRQALVDLPALRLPTDRPRPATPTFRGDHHLHLVDATLTQSLRDVARAEGVSLHNVLFAAFQVLLARLSGQDDFGVASGTLGRRHPALEPLIGHFFNIAVIRAELADDPSFSTLLQRVRAAVFAAGEHEDLPFERVAQDLRPDRVAGQNPLAQVALSLEKFSAGGLALPGLRTTRRELRFRAAKLDLALWISELDTGLEIAVEYNCDLFDRRSIVALAARYERLLRDVLRDRQRPASALELLADDERRQLLVDWNQSEVPLGPDACVHRRFEAQVLRTPDAPALVDLCGRGGALTYRELDRRADAIAHRLLRHGVGPDRLVGVCLERSADLVAALLGVLKAGGAFVVLDPEHPPARLELLLADTGVSVVVTRGALREQMPAPDLRLVDLDVDTGDLPDERPRGAAGPGDLAYVLYTSGSTGTPNGAQIEHRGLCNSIDAHVRIMETGPGTRHAHILSFNFDGALAHLFVMLCAGGAVYLAPRDAEFLAAGLVALIERESITHTCLPPTMLAALPDAALPSLHTLVVAGERCPAALVERWGVGRRMLNLYGPTEASILATWARCVPDGAAPPIGRPIANLQAYVLDRRGRLVPPGAVGELCLAGVGVGRGYHNRSELTARKFVANPFGPGRLYRTGDLARYRLGEAGPPPLEFLGRVDTQVKIRGYRVEPAEIEHVLRGLPGVGDAVVTVHAVDAAAAPRLLAYVTPRSPDLAAGLEARVRDGLRAALPAHLVPSAVVVLPALPLTLNGKIDLRALPAPDVAGAAPAEPRTDVERALLDIFRAVLGVASMGIHNNFFELGGDSILGIQVVARAREAGLALRPGQLFDHPTVAELAAAATPTGPGAADEGTVSGPVPLTPIQQWFFEQDHPTARHVHHFNQSILLEVPADTDPDLLRGALEELQAHHDALRLRFTPAVDDAGRTSWNQECLATADEVVFEVVNLARTPADQRPAALERAATRLQAGLDITAGPVMRAAFIRMGAGEPCRLLWVVHHLVVDAVSWQVLLPDLATAWRRLAADEAPALPARTASFKRFSEALHALAGHDDFAAERALLAADPPRPLPLDRPGGRNDRSSAAELRVQLDADDTRVLLRDAARAYGLGAHEVLLTALVQALARWTGDDAAWIDLEGHGREGLFDDLDLSRTVGWFTALYPVRLALAGDDPAEALIAVKEQLRAVPRRGVGFGVLRHLVSGDGLAWPRPEVAFNYVGQLRRDLDPALGLRLAREGTGPFAAAEGRRAHILEINAHVDDDRLELTLGYSRGLHDDATIARLADDLAAALARLVRHCRTAAGTFTPSDFPLVTLSRRELRGLLERVGEAGRATIAAIYPLTPLQQGMLYHALQAETASAYTTQVALELDGALDLAALQAAWEQVSRRHEALRSCFVWEGLGEPVQVVLRQAALTVDEIDWREGHDLKARLERLGPELAARPLPLGVAPVMRMTLVRLDERRRVLFWDSHHILMDGWSMSVLLRELLAGYRAIVRGRPAPAVPAVSYEHYLRWRARQDHAAAAAHWRAAMQGFDAPTPLVVERSGPTDQRGLRSHDIRLPAAVTAALGAATDAARLTLANVIAGAWALLLARYSGQDDVLFGTVVSGRDVAVPGIESMVGLFIHMLPVRARVDEDQDVWTWLRGLQAWQAAARDHQITPLADIQRYAGVPAGTALFRSVFVYQDYPFDTSQFSDPDLTVGFHAAADPTHYPLVVTAIPGRELHFTIEYDLACFEPASVERMAGHLERLLTGLTRAAAPKIADLPLLTDPEREQLLVAWNRTARDHDRDATIHGLFAAQAARTPDAPAVYHGDRVVTYAELEQRANRLARFLQRRGVEAETRVAVCLDRTDTMVVALLAILKAGGAYVPIDPTYPLTRQALMAADSGAALIVTERSLASGFVADRSQLVALDGDAAAIAAESAAPPDIAVAPERLAYLIYTSGSTGQPKGVAIEHRNTVAMLHAALGQYQPDDLVAVSACASICFDYSILEIFLPLIAGGAVVLAADALALPDVPAKDRVRLLSLVPSAMAELHRAGRVPPGARAINLAGEKLGNELVQRAYGLPGVERVYNIYGPTETTTYSTYSLTRRGATDEPTLGRPLANTRVYLLDQRLRPVPIGVPGELYIGGEGVSRGYWNRPGLTRERFVDDPFGPGRVYKTGDLGRFRDDGAIEYLGRLDHQVKLRGFRVELGEIEAALEKIPGVDKAVVVADGVAPHQRLVVHWIAAPGHAPTVADLRARLAAGLPAFMVPEVYLRRDAFPLTASGKIDRRALPSPDDADLQHSAWQPPETATERALAAIWQEVLEVERVGADDNFFRLGGHSLLALTMVLRVEAELGHTISIATLFQAPTLRELARTMTADQPAPSTTSPLLLPIQPRGARPPVFCVGGFGVHASYLHPLGPALGEDQPLYGIQPLDLAEDMPDVTRMEQLAERLADLVQGVQPQGPYTLSGHSAGARLALAIALVLEARGHRTALVVLDMHAPVHGGAAQDKWTSDDQLLDYIRQMKIVLGEALAVDIDATARMPDDQAWAHIAALLQRERLLPPGDGVDTLRRTIRLRERVFTLLADFVPAQPYPGRLLLLSVADRRRVGLPRISPEAWQAYCTRPVEAHIVPGDHLTMIREPHVGVVAAHLRRVVDGQRPAEAAPAEPFTVTWDDPDDAAAMWLFDVAHSPAPMARLDFDLRMAPMTAGTNRANDLYKLPLASQPRLLNGFVYQKAIVPEIEPDAAAEVWRSADAALRQGGEGLAGNWSGAWLPEIQQHLAALQAIDLAGASLPQLVAHLVDLRRRVVRLWEIHFELMYPVTLALSDFDDAYRDLFPDAKPLDVYELLGGFPTKTTEANLRLWEIGRAAARTPAVRALVVDTPPEALLAALATSPEGQALHAELSEYLRVYGERGDDLYIDRPTWNEAPLPVLRGLREAVLQPDRDLAAELRQQAERRETRLLAVRQALAAHPRPVVDEFEALLAAAQASTFLGEEHNFWIDCKITFHARRAALEVGRRLAAAGAIADADDVFHLSLAELTALADADPPSPQHAVVAARQTEAARFAGFKPPGVLGVPRPFLPMDSALMRAMFRMNGDRVSPQTRSGALDGLPGARGRVTGPARIVRTLPEAGKLRPGDVLVATATLPSWTPYFAIAAAVVTDTGGMLCHAAVVAREYGIPAVVGTRAATSMLQDGQLVEVDGDAGTVRVITSASWSRDDHH</sequence>
<gene>
    <name evidence="6" type="primary">ncyF</name>
</gene>
<dbReference type="Gene3D" id="2.30.38.10">
    <property type="entry name" value="Luciferase, Domain 3"/>
    <property type="match status" value="2"/>
</dbReference>
<dbReference type="Gene3D" id="1.10.1200.10">
    <property type="entry name" value="ACP-like"/>
    <property type="match status" value="2"/>
</dbReference>
<evidence type="ECO:0000256" key="3">
    <source>
        <dbReference type="ARBA" id="ARBA00022553"/>
    </source>
</evidence>
<dbReference type="FunFam" id="3.40.50.980:FF:000001">
    <property type="entry name" value="Non-ribosomal peptide synthetase"/>
    <property type="match status" value="2"/>
</dbReference>
<proteinExistence type="predicted"/>
<dbReference type="PROSITE" id="PS00455">
    <property type="entry name" value="AMP_BINDING"/>
    <property type="match status" value="1"/>
</dbReference>
<dbReference type="Pfam" id="PF00391">
    <property type="entry name" value="PEP-utilizers"/>
    <property type="match status" value="1"/>
</dbReference>
<dbReference type="SMART" id="SM00824">
    <property type="entry name" value="PKS_TE"/>
    <property type="match status" value="1"/>
</dbReference>
<dbReference type="SUPFAM" id="SSF52009">
    <property type="entry name" value="Phosphohistidine domain"/>
    <property type="match status" value="1"/>
</dbReference>
<keyword evidence="2" id="KW-0596">Phosphopantetheine</keyword>
<dbReference type="InterPro" id="IPR020802">
    <property type="entry name" value="TesA-like"/>
</dbReference>
<dbReference type="CDD" id="cd19534">
    <property type="entry name" value="E_NRPS"/>
    <property type="match status" value="1"/>
</dbReference>
<dbReference type="InterPro" id="IPR008279">
    <property type="entry name" value="PEP-util_enz_mobile_dom"/>
</dbReference>
<dbReference type="InterPro" id="IPR006162">
    <property type="entry name" value="Ppantetheine_attach_site"/>
</dbReference>
<dbReference type="GO" id="GO:0044550">
    <property type="term" value="P:secondary metabolite biosynthetic process"/>
    <property type="evidence" value="ECO:0007669"/>
    <property type="project" value="TreeGrafter"/>
</dbReference>
<dbReference type="InterPro" id="IPR010060">
    <property type="entry name" value="NRPS_synth"/>
</dbReference>
<dbReference type="PROSITE" id="PS50075">
    <property type="entry name" value="CARRIER"/>
    <property type="match status" value="2"/>
</dbReference>
<reference evidence="6" key="1">
    <citation type="journal article" date="2015" name="Angew. Chem. Int. Ed. Engl.">
        <title>Nannocystin A: an Elongation Factor 1 Inhibitor from Myxobacteria with Differential Anti-Cancer Properties.</title>
        <authorList>
            <person name="Krastel P."/>
            <person name="Roggo S."/>
            <person name="Schirle M."/>
            <person name="Ross N.T."/>
            <person name="Perruccio F."/>
            <person name="Aspesi P.Jr."/>
            <person name="Aust T."/>
            <person name="Buntin K."/>
            <person name="Estoppey D."/>
            <person name="Liechty B."/>
            <person name="Mapa F."/>
            <person name="Memmert K."/>
            <person name="Miller H."/>
            <person name="Pan X."/>
            <person name="Riedl R."/>
            <person name="Thibaut C."/>
            <person name="Thomas J."/>
            <person name="Wagner T."/>
            <person name="Weber E."/>
            <person name="Xie X."/>
            <person name="Schmitt E.K."/>
            <person name="Hoepfner D."/>
        </authorList>
    </citation>
    <scope>NUCLEOTIDE SEQUENCE</scope>
    <source>
        <strain evidence="6">MB1016</strain>
    </source>
</reference>
<dbReference type="InterPro" id="IPR009081">
    <property type="entry name" value="PP-bd_ACP"/>
</dbReference>
<dbReference type="FunFam" id="1.10.1200.10:FF:000005">
    <property type="entry name" value="Nonribosomal peptide synthetase 1"/>
    <property type="match status" value="2"/>
</dbReference>
<dbReference type="FunFam" id="2.30.38.10:FF:000001">
    <property type="entry name" value="Non-ribosomal peptide synthetase PvdI"/>
    <property type="match status" value="1"/>
</dbReference>
<dbReference type="InterPro" id="IPR036637">
    <property type="entry name" value="Phosphohistidine_dom_sf"/>
</dbReference>
<dbReference type="PROSITE" id="PS00012">
    <property type="entry name" value="PHOSPHOPANTETHEINE"/>
    <property type="match status" value="1"/>
</dbReference>
<dbReference type="SMART" id="SM00823">
    <property type="entry name" value="PKS_PP"/>
    <property type="match status" value="2"/>
</dbReference>
<dbReference type="InterPro" id="IPR010071">
    <property type="entry name" value="AA_adenyl_dom"/>
</dbReference>
<dbReference type="GO" id="GO:0031177">
    <property type="term" value="F:phosphopantetheine binding"/>
    <property type="evidence" value="ECO:0007669"/>
    <property type="project" value="InterPro"/>
</dbReference>
<dbReference type="InterPro" id="IPR001242">
    <property type="entry name" value="Condensation_dom"/>
</dbReference>
<dbReference type="Gene3D" id="3.40.50.1820">
    <property type="entry name" value="alpha/beta hydrolase"/>
    <property type="match status" value="1"/>
</dbReference>
<comment type="cofactor">
    <cofactor evidence="1">
        <name>pantetheine 4'-phosphate</name>
        <dbReference type="ChEBI" id="CHEBI:47942"/>
    </cofactor>
</comment>
<dbReference type="InterPro" id="IPR041464">
    <property type="entry name" value="TubC_N"/>
</dbReference>
<dbReference type="Pfam" id="PF00501">
    <property type="entry name" value="AMP-binding"/>
    <property type="match status" value="2"/>
</dbReference>
<dbReference type="InterPro" id="IPR000873">
    <property type="entry name" value="AMP-dep_synth/lig_dom"/>
</dbReference>
<dbReference type="Pfam" id="PF00550">
    <property type="entry name" value="PP-binding"/>
    <property type="match status" value="2"/>
</dbReference>
<dbReference type="FunFam" id="3.30.559.10:FF:000012">
    <property type="entry name" value="Non-ribosomal peptide synthetase"/>
    <property type="match status" value="1"/>
</dbReference>
<dbReference type="Gene3D" id="1.10.10.1830">
    <property type="entry name" value="Non-ribosomal peptide synthase, adenylation domain"/>
    <property type="match status" value="1"/>
</dbReference>
<feature type="domain" description="Carrier" evidence="5">
    <location>
        <begin position="1033"/>
        <end position="1107"/>
    </location>
</feature>
<dbReference type="NCBIfam" id="TIGR01733">
    <property type="entry name" value="AA-adenyl-dom"/>
    <property type="match status" value="2"/>
</dbReference>
<dbReference type="InterPro" id="IPR023213">
    <property type="entry name" value="CAT-like_dom_sf"/>
</dbReference>
<dbReference type="Pfam" id="PF13193">
    <property type="entry name" value="AMP-binding_C"/>
    <property type="match status" value="2"/>
</dbReference>
<dbReference type="SUPFAM" id="SSF53474">
    <property type="entry name" value="alpha/beta-Hydrolases"/>
    <property type="match status" value="1"/>
</dbReference>
<dbReference type="NCBIfam" id="TIGR01720">
    <property type="entry name" value="NRPS-para261"/>
    <property type="match status" value="1"/>
</dbReference>
<dbReference type="Gene3D" id="3.30.300.30">
    <property type="match status" value="2"/>
</dbReference>
<feature type="domain" description="Carrier" evidence="5">
    <location>
        <begin position="2543"/>
        <end position="2618"/>
    </location>
</feature>
<dbReference type="InterPro" id="IPR020806">
    <property type="entry name" value="PKS_PP-bd"/>
</dbReference>
<evidence type="ECO:0000313" key="6">
    <source>
        <dbReference type="EMBL" id="ALD82526.1"/>
    </source>
</evidence>
<dbReference type="InterPro" id="IPR020845">
    <property type="entry name" value="AMP-binding_CS"/>
</dbReference>
<dbReference type="InterPro" id="IPR029058">
    <property type="entry name" value="AB_hydrolase_fold"/>
</dbReference>
<evidence type="ECO:0000256" key="2">
    <source>
        <dbReference type="ARBA" id="ARBA00022450"/>
    </source>
</evidence>
<organism evidence="6">
    <name type="scientific">Nannocystis sp. MB1016</name>
    <dbReference type="NCBI Taxonomy" id="1696011"/>
    <lineage>
        <taxon>Bacteria</taxon>
        <taxon>Pseudomonadati</taxon>
        <taxon>Myxococcota</taxon>
        <taxon>Polyangia</taxon>
        <taxon>Nannocystales</taxon>
        <taxon>Nannocystaceae</taxon>
        <taxon>Nannocystis</taxon>
    </lineage>
</organism>
<dbReference type="Gene3D" id="3.30.559.10">
    <property type="entry name" value="Chloramphenicol acetyltransferase-like domain"/>
    <property type="match status" value="3"/>
</dbReference>
<dbReference type="Gene3D" id="3.50.30.10">
    <property type="entry name" value="Phosphohistidine domain"/>
    <property type="match status" value="1"/>
</dbReference>
<dbReference type="SUPFAM" id="SSF56801">
    <property type="entry name" value="Acetyl-CoA synthetase-like"/>
    <property type="match status" value="2"/>
</dbReference>
<dbReference type="EMBL" id="KT067736">
    <property type="protein sequence ID" value="ALD82526.1"/>
    <property type="molecule type" value="Genomic_DNA"/>
</dbReference>
<dbReference type="InterPro" id="IPR001031">
    <property type="entry name" value="Thioesterase"/>
</dbReference>
<dbReference type="Gene3D" id="3.30.559.30">
    <property type="entry name" value="Nonribosomal peptide synthetase, condensation domain"/>
    <property type="match status" value="3"/>
</dbReference>
<dbReference type="InterPro" id="IPR044894">
    <property type="entry name" value="TubC_N_sf"/>
</dbReference>
<dbReference type="PANTHER" id="PTHR45527">
    <property type="entry name" value="NONRIBOSOMAL PEPTIDE SYNTHETASE"/>
    <property type="match status" value="1"/>
</dbReference>
<keyword evidence="3" id="KW-0597">Phosphoprotein</keyword>
<dbReference type="GO" id="GO:0016772">
    <property type="term" value="F:transferase activity, transferring phosphorus-containing groups"/>
    <property type="evidence" value="ECO:0007669"/>
    <property type="project" value="InterPro"/>
</dbReference>
<dbReference type="Gene3D" id="3.40.50.980">
    <property type="match status" value="4"/>
</dbReference>
<dbReference type="SUPFAM" id="SSF52777">
    <property type="entry name" value="CoA-dependent acyltransferases"/>
    <property type="match status" value="6"/>
</dbReference>
<dbReference type="Pfam" id="PF00668">
    <property type="entry name" value="Condensation"/>
    <property type="match status" value="3"/>
</dbReference>
<dbReference type="FunFam" id="3.40.50.12780:FF:000012">
    <property type="entry name" value="Non-ribosomal peptide synthetase"/>
    <property type="match status" value="1"/>
</dbReference>
<protein>
    <submittedName>
        <fullName evidence="6">Non-ribosomal peptide synthase</fullName>
    </submittedName>
</protein>
<dbReference type="InterPro" id="IPR036736">
    <property type="entry name" value="ACP-like_sf"/>
</dbReference>
<accession>A0A0M5KTD9</accession>
<dbReference type="InterPro" id="IPR045851">
    <property type="entry name" value="AMP-bd_C_sf"/>
</dbReference>
<dbReference type="PANTHER" id="PTHR45527:SF1">
    <property type="entry name" value="FATTY ACID SYNTHASE"/>
    <property type="match status" value="1"/>
</dbReference>
<dbReference type="Pfam" id="PF00975">
    <property type="entry name" value="Thioesterase"/>
    <property type="match status" value="1"/>
</dbReference>
<dbReference type="CDD" id="cd19531">
    <property type="entry name" value="LCL_NRPS-like"/>
    <property type="match status" value="1"/>
</dbReference>
<dbReference type="Pfam" id="PF18563">
    <property type="entry name" value="TubC_N"/>
    <property type="match status" value="1"/>
</dbReference>
<dbReference type="GO" id="GO:0043041">
    <property type="term" value="P:amino acid activation for nonribosomal peptide biosynthetic process"/>
    <property type="evidence" value="ECO:0007669"/>
    <property type="project" value="TreeGrafter"/>
</dbReference>
<dbReference type="GO" id="GO:0005737">
    <property type="term" value="C:cytoplasm"/>
    <property type="evidence" value="ECO:0007669"/>
    <property type="project" value="TreeGrafter"/>
</dbReference>
<name>A0A0M5KTD9_9BACT</name>